<keyword evidence="1" id="KW-1133">Transmembrane helix</keyword>
<feature type="transmembrane region" description="Helical" evidence="1">
    <location>
        <begin position="44"/>
        <end position="62"/>
    </location>
</feature>
<reference evidence="2 3" key="1">
    <citation type="journal article" date="2015" name="Int. J. Syst. Evol. Microbiol.">
        <title>Description of Sphingopyxis fribergensis sp. nov. - a soil bacterium with the ability to degrade styrene and phenylacetic acid.</title>
        <authorList>
            <person name="Oelschlagel M."/>
            <person name="Ruckert C."/>
            <person name="Kalinowski J."/>
            <person name="Schmidt G."/>
            <person name="Schlomann M."/>
            <person name="Tischler D."/>
        </authorList>
    </citation>
    <scope>NUCLEOTIDE SEQUENCE [LARGE SCALE GENOMIC DNA]</scope>
    <source>
        <strain evidence="2 3">Kp5.2</strain>
    </source>
</reference>
<proteinExistence type="predicted"/>
<keyword evidence="1" id="KW-0472">Membrane</keyword>
<feature type="transmembrane region" description="Helical" evidence="1">
    <location>
        <begin position="191"/>
        <end position="213"/>
    </location>
</feature>
<dbReference type="RefSeq" id="WP_228383679.1">
    <property type="nucleotide sequence ID" value="NZ_CP009122.1"/>
</dbReference>
<dbReference type="Pfam" id="PF07077">
    <property type="entry name" value="DUF1345"/>
    <property type="match status" value="1"/>
</dbReference>
<gene>
    <name evidence="2" type="ORF">SKP52_17005</name>
</gene>
<evidence type="ECO:0000256" key="1">
    <source>
        <dbReference type="SAM" id="Phobius"/>
    </source>
</evidence>
<dbReference type="EMBL" id="CP009122">
    <property type="protein sequence ID" value="AJA10273.1"/>
    <property type="molecule type" value="Genomic_DNA"/>
</dbReference>
<dbReference type="AlphaFoldDB" id="A0A0A7PM42"/>
<feature type="transmembrane region" description="Helical" evidence="1">
    <location>
        <begin position="83"/>
        <end position="102"/>
    </location>
</feature>
<dbReference type="KEGG" id="sphk:SKP52_17005"/>
<evidence type="ECO:0000313" key="3">
    <source>
        <dbReference type="Proteomes" id="UP000030907"/>
    </source>
</evidence>
<evidence type="ECO:0000313" key="2">
    <source>
        <dbReference type="EMBL" id="AJA10273.1"/>
    </source>
</evidence>
<evidence type="ECO:0008006" key="4">
    <source>
        <dbReference type="Google" id="ProtNLM"/>
    </source>
</evidence>
<dbReference type="InterPro" id="IPR009781">
    <property type="entry name" value="DUF1345"/>
</dbReference>
<sequence length="216" mass="23151">MTKRAEIAVGHRIAPARFLIFAAALIVAGSVASALGCDSRTALLIGFDIAVVIFLCVIAPLLGADPDQMRRTAEQNDANRAGLLAITVLLSLVILFAVGTLIASPGKLDREDIILIVATLALAWLFANLVFTLHYAHLYYLQKGGRDQAGIEVPGVHEPGYWDFLYFAFTLGMTFQTSDVTISGAHMRRVVLGHCMAAFIFNMGILAFTVNAIGGS</sequence>
<protein>
    <recommendedName>
        <fullName evidence="4">Transmembrane protein</fullName>
    </recommendedName>
</protein>
<dbReference type="HOGENOM" id="CLU_098677_1_0_5"/>
<keyword evidence="1" id="KW-0812">Transmembrane</keyword>
<feature type="transmembrane region" description="Helical" evidence="1">
    <location>
        <begin position="114"/>
        <end position="136"/>
    </location>
</feature>
<name>A0A0A7PM42_9SPHN</name>
<keyword evidence="3" id="KW-1185">Reference proteome</keyword>
<accession>A0A0A7PM42</accession>
<dbReference type="STRING" id="1515612.SKP52_17005"/>
<dbReference type="Proteomes" id="UP000030907">
    <property type="component" value="Chromosome"/>
</dbReference>
<organism evidence="2 3">
    <name type="scientific">Sphingopyxis fribergensis</name>
    <dbReference type="NCBI Taxonomy" id="1515612"/>
    <lineage>
        <taxon>Bacteria</taxon>
        <taxon>Pseudomonadati</taxon>
        <taxon>Pseudomonadota</taxon>
        <taxon>Alphaproteobacteria</taxon>
        <taxon>Sphingomonadales</taxon>
        <taxon>Sphingomonadaceae</taxon>
        <taxon>Sphingopyxis</taxon>
    </lineage>
</organism>